<dbReference type="RefSeq" id="WP_006638373.1">
    <property type="nucleotide sequence ID" value="NZ_BORD01000002.1"/>
</dbReference>
<dbReference type="InterPro" id="IPR013482">
    <property type="entry name" value="Molybde_CF_guanTrfase"/>
</dbReference>
<evidence type="ECO:0000256" key="5">
    <source>
        <dbReference type="ARBA" id="ARBA00022842"/>
    </source>
</evidence>
<dbReference type="PANTHER" id="PTHR19136:SF81">
    <property type="entry name" value="MOLYBDENUM COFACTOR GUANYLYLTRANSFERASE"/>
    <property type="match status" value="1"/>
</dbReference>
<dbReference type="GeneID" id="92852746"/>
<gene>
    <name evidence="8" type="primary">mobA</name>
    <name evidence="10" type="ORF">S101395_03313</name>
</gene>
<comment type="similarity">
    <text evidence="8">Belongs to the MobA family.</text>
</comment>
<evidence type="ECO:0000256" key="2">
    <source>
        <dbReference type="ARBA" id="ARBA00022679"/>
    </source>
</evidence>
<comment type="subcellular location">
    <subcellularLocation>
        <location evidence="8">Cytoplasm</location>
    </subcellularLocation>
</comment>
<feature type="binding site" evidence="8">
    <location>
        <position position="96"/>
    </location>
    <ligand>
        <name>GTP</name>
        <dbReference type="ChEBI" id="CHEBI:37565"/>
    </ligand>
</feature>
<evidence type="ECO:0000256" key="4">
    <source>
        <dbReference type="ARBA" id="ARBA00022741"/>
    </source>
</evidence>
<evidence type="ECO:0000256" key="6">
    <source>
        <dbReference type="ARBA" id="ARBA00023134"/>
    </source>
</evidence>
<sequence length="195" mass="21583">MKPVYVLLAGGLSSRFGDPKAFALWKNKPLYQWCKQALGGEALILSRPGLTDRFKSQGETAVLEDVEPFKGKGPLAGIYTAMEHQAGDIYIVLACDTPLIRNETISSLKKQIASGADAVVPVAGGRAQPLAAVYHKRVKQTICEQLRRDELKISDFLDRISVKYIDAEKIGAKNEEFVNVNKKSDLERLEAFYPE</sequence>
<comment type="domain">
    <text evidence="8">The N-terminal domain determines nucleotide recognition and specific binding, while the C-terminal domain determines the specific binding to the target protein.</text>
</comment>
<dbReference type="Gene3D" id="3.90.550.10">
    <property type="entry name" value="Spore Coat Polysaccharide Biosynthesis Protein SpsA, Chain A"/>
    <property type="match status" value="1"/>
</dbReference>
<keyword evidence="11" id="KW-1185">Reference proteome</keyword>
<name>A0ABM6LKD1_9BACI</name>
<evidence type="ECO:0000256" key="3">
    <source>
        <dbReference type="ARBA" id="ARBA00022723"/>
    </source>
</evidence>
<protein>
    <recommendedName>
        <fullName evidence="8">Probable molybdenum cofactor guanylyltransferase</fullName>
        <shortName evidence="8">MoCo guanylyltransferase</shortName>
        <ecNumber evidence="8">2.7.7.77</ecNumber>
    </recommendedName>
    <alternativeName>
        <fullName evidence="8">GTP:molybdopterin guanylyltransferase</fullName>
    </alternativeName>
    <alternativeName>
        <fullName evidence="8">Mo-MPT guanylyltransferase</fullName>
    </alternativeName>
    <alternativeName>
        <fullName evidence="8">Molybdopterin guanylyltransferase</fullName>
    </alternativeName>
    <alternativeName>
        <fullName evidence="8">Molybdopterin-guanine dinucleotide synthase</fullName>
        <shortName evidence="8">MGD synthase</shortName>
    </alternativeName>
</protein>
<dbReference type="PANTHER" id="PTHR19136">
    <property type="entry name" value="MOLYBDENUM COFACTOR GUANYLYLTRANSFERASE"/>
    <property type="match status" value="1"/>
</dbReference>
<comment type="caution">
    <text evidence="8">Lacks conserved residue(s) required for the propagation of feature annotation.</text>
</comment>
<feature type="binding site" evidence="8">
    <location>
        <begin position="8"/>
        <end position="10"/>
    </location>
    <ligand>
        <name>GTP</name>
        <dbReference type="ChEBI" id="CHEBI:37565"/>
    </ligand>
</feature>
<evidence type="ECO:0000259" key="9">
    <source>
        <dbReference type="Pfam" id="PF12804"/>
    </source>
</evidence>
<accession>A0ABM6LKD1</accession>
<evidence type="ECO:0000313" key="10">
    <source>
        <dbReference type="EMBL" id="ASB89820.1"/>
    </source>
</evidence>
<dbReference type="InterPro" id="IPR029044">
    <property type="entry name" value="Nucleotide-diphossugar_trans"/>
</dbReference>
<evidence type="ECO:0000313" key="11">
    <source>
        <dbReference type="Proteomes" id="UP000196877"/>
    </source>
</evidence>
<comment type="cofactor">
    <cofactor evidence="8">
        <name>Mg(2+)</name>
        <dbReference type="ChEBI" id="CHEBI:18420"/>
    </cofactor>
</comment>
<keyword evidence="7 8" id="KW-0501">Molybdenum cofactor biosynthesis</keyword>
<keyword evidence="6 8" id="KW-0342">GTP-binding</keyword>
<proteinExistence type="inferred from homology"/>
<reference evidence="10 11" key="1">
    <citation type="submission" date="2017-06" db="EMBL/GenBank/DDBJ databases">
        <title>Genome sequence of Bacillus sonorensis strain SRCM101395.</title>
        <authorList>
            <person name="Cho S.H."/>
        </authorList>
    </citation>
    <scope>NUCLEOTIDE SEQUENCE [LARGE SCALE GENOMIC DNA]</scope>
    <source>
        <strain evidence="10 11">SRCM101395</strain>
    </source>
</reference>
<feature type="domain" description="MobA-like NTP transferase" evidence="9">
    <location>
        <begin position="6"/>
        <end position="147"/>
    </location>
</feature>
<evidence type="ECO:0000256" key="7">
    <source>
        <dbReference type="ARBA" id="ARBA00023150"/>
    </source>
</evidence>
<feature type="binding site" evidence="8">
    <location>
        <position position="65"/>
    </location>
    <ligand>
        <name>GTP</name>
        <dbReference type="ChEBI" id="CHEBI:37565"/>
    </ligand>
</feature>
<dbReference type="HAMAP" id="MF_00316">
    <property type="entry name" value="MobA"/>
    <property type="match status" value="1"/>
</dbReference>
<dbReference type="InterPro" id="IPR025877">
    <property type="entry name" value="MobA-like_NTP_Trfase"/>
</dbReference>
<feature type="binding site" evidence="8">
    <location>
        <position position="20"/>
    </location>
    <ligand>
        <name>GTP</name>
        <dbReference type="ChEBI" id="CHEBI:37565"/>
    </ligand>
</feature>
<dbReference type="GO" id="GO:0061603">
    <property type="term" value="F:molybdenum cofactor guanylyltransferase activity"/>
    <property type="evidence" value="ECO:0007669"/>
    <property type="project" value="UniProtKB-EC"/>
</dbReference>
<keyword evidence="10" id="KW-0548">Nucleotidyltransferase</keyword>
<keyword evidence="5 8" id="KW-0460">Magnesium</keyword>
<keyword evidence="1 8" id="KW-0963">Cytoplasm</keyword>
<feature type="binding site" evidence="8">
    <location>
        <position position="96"/>
    </location>
    <ligand>
        <name>Mg(2+)</name>
        <dbReference type="ChEBI" id="CHEBI:18420"/>
    </ligand>
</feature>
<dbReference type="EC" id="2.7.7.77" evidence="8"/>
<dbReference type="CDD" id="cd02503">
    <property type="entry name" value="MobA"/>
    <property type="match status" value="1"/>
</dbReference>
<keyword evidence="4 8" id="KW-0547">Nucleotide-binding</keyword>
<evidence type="ECO:0000256" key="8">
    <source>
        <dbReference type="HAMAP-Rule" id="MF_00316"/>
    </source>
</evidence>
<dbReference type="Pfam" id="PF12804">
    <property type="entry name" value="NTP_transf_3"/>
    <property type="match status" value="1"/>
</dbReference>
<dbReference type="Proteomes" id="UP000196877">
    <property type="component" value="Chromosome"/>
</dbReference>
<comment type="catalytic activity">
    <reaction evidence="8">
        <text>Mo-molybdopterin + GTP + H(+) = Mo-molybdopterin guanine dinucleotide + diphosphate</text>
        <dbReference type="Rhea" id="RHEA:34243"/>
        <dbReference type="ChEBI" id="CHEBI:15378"/>
        <dbReference type="ChEBI" id="CHEBI:33019"/>
        <dbReference type="ChEBI" id="CHEBI:37565"/>
        <dbReference type="ChEBI" id="CHEBI:71302"/>
        <dbReference type="ChEBI" id="CHEBI:71310"/>
        <dbReference type="EC" id="2.7.7.77"/>
    </reaction>
</comment>
<dbReference type="SUPFAM" id="SSF53448">
    <property type="entry name" value="Nucleotide-diphospho-sugar transferases"/>
    <property type="match status" value="1"/>
</dbReference>
<organism evidence="10 11">
    <name type="scientific">Bacillus sonorensis</name>
    <dbReference type="NCBI Taxonomy" id="119858"/>
    <lineage>
        <taxon>Bacteria</taxon>
        <taxon>Bacillati</taxon>
        <taxon>Bacillota</taxon>
        <taxon>Bacilli</taxon>
        <taxon>Bacillales</taxon>
        <taxon>Bacillaceae</taxon>
        <taxon>Bacillus</taxon>
    </lineage>
</organism>
<dbReference type="EMBL" id="CP021920">
    <property type="protein sequence ID" value="ASB89820.1"/>
    <property type="molecule type" value="Genomic_DNA"/>
</dbReference>
<keyword evidence="2 8" id="KW-0808">Transferase</keyword>
<evidence type="ECO:0000256" key="1">
    <source>
        <dbReference type="ARBA" id="ARBA00022490"/>
    </source>
</evidence>
<keyword evidence="3 8" id="KW-0479">Metal-binding</keyword>
<comment type="function">
    <text evidence="8">Transfers a GMP moiety from GTP to Mo-molybdopterin (Mo-MPT) cofactor (Moco or molybdenum cofactor) to form Mo-molybdopterin guanine dinucleotide (Mo-MGD) cofactor.</text>
</comment>